<evidence type="ECO:0000313" key="1">
    <source>
        <dbReference type="EMBL" id="KYP72121.1"/>
    </source>
</evidence>
<gene>
    <name evidence="1" type="ORF">KK1_004704</name>
</gene>
<name>A0A151TYN0_CAJCA</name>
<sequence length="104" mass="12199">MEVFIKSTQHHLWRIINLGDIVVIKLENKYIQDDYNTLQLNTKSRYTLACSLFKIVYKKFCKCSITKEIWDAIKVTHEGTEDIKLKSYYTSSVDERVSESSNLS</sequence>
<dbReference type="EMBL" id="CM003604">
    <property type="protein sequence ID" value="KYP72121.1"/>
    <property type="molecule type" value="Genomic_DNA"/>
</dbReference>
<protein>
    <recommendedName>
        <fullName evidence="3">Retrovirus-related Pol polyprotein from transposon TNT 1-94</fullName>
    </recommendedName>
</protein>
<accession>A0A151TYN0</accession>
<dbReference type="Proteomes" id="UP000075243">
    <property type="component" value="Chromosome 2"/>
</dbReference>
<dbReference type="Gramene" id="C.cajan_04587.t">
    <property type="protein sequence ID" value="C.cajan_04587.t.cds1"/>
    <property type="gene ID" value="C.cajan_04587"/>
</dbReference>
<dbReference type="AlphaFoldDB" id="A0A151TYN0"/>
<keyword evidence="2" id="KW-1185">Reference proteome</keyword>
<proteinExistence type="predicted"/>
<evidence type="ECO:0000313" key="2">
    <source>
        <dbReference type="Proteomes" id="UP000075243"/>
    </source>
</evidence>
<organism evidence="1 2">
    <name type="scientific">Cajanus cajan</name>
    <name type="common">Pigeon pea</name>
    <name type="synonym">Cajanus indicus</name>
    <dbReference type="NCBI Taxonomy" id="3821"/>
    <lineage>
        <taxon>Eukaryota</taxon>
        <taxon>Viridiplantae</taxon>
        <taxon>Streptophyta</taxon>
        <taxon>Embryophyta</taxon>
        <taxon>Tracheophyta</taxon>
        <taxon>Spermatophyta</taxon>
        <taxon>Magnoliopsida</taxon>
        <taxon>eudicotyledons</taxon>
        <taxon>Gunneridae</taxon>
        <taxon>Pentapetalae</taxon>
        <taxon>rosids</taxon>
        <taxon>fabids</taxon>
        <taxon>Fabales</taxon>
        <taxon>Fabaceae</taxon>
        <taxon>Papilionoideae</taxon>
        <taxon>50 kb inversion clade</taxon>
        <taxon>NPAAA clade</taxon>
        <taxon>indigoferoid/millettioid clade</taxon>
        <taxon>Phaseoleae</taxon>
        <taxon>Cajanus</taxon>
    </lineage>
</organism>
<reference evidence="1 2" key="1">
    <citation type="journal article" date="2012" name="Nat. Biotechnol.">
        <title>Draft genome sequence of pigeonpea (Cajanus cajan), an orphan legume crop of resource-poor farmers.</title>
        <authorList>
            <person name="Varshney R.K."/>
            <person name="Chen W."/>
            <person name="Li Y."/>
            <person name="Bharti A.K."/>
            <person name="Saxena R.K."/>
            <person name="Schlueter J.A."/>
            <person name="Donoghue M.T."/>
            <person name="Azam S."/>
            <person name="Fan G."/>
            <person name="Whaley A.M."/>
            <person name="Farmer A.D."/>
            <person name="Sheridan J."/>
            <person name="Iwata A."/>
            <person name="Tuteja R."/>
            <person name="Penmetsa R.V."/>
            <person name="Wu W."/>
            <person name="Upadhyaya H.D."/>
            <person name="Yang S.P."/>
            <person name="Shah T."/>
            <person name="Saxena K.B."/>
            <person name="Michael T."/>
            <person name="McCombie W.R."/>
            <person name="Yang B."/>
            <person name="Zhang G."/>
            <person name="Yang H."/>
            <person name="Wang J."/>
            <person name="Spillane C."/>
            <person name="Cook D.R."/>
            <person name="May G.D."/>
            <person name="Xu X."/>
            <person name="Jackson S.A."/>
        </authorList>
    </citation>
    <scope>NUCLEOTIDE SEQUENCE [LARGE SCALE GENOMIC DNA]</scope>
    <source>
        <strain evidence="2">cv. Asha</strain>
    </source>
</reference>
<evidence type="ECO:0008006" key="3">
    <source>
        <dbReference type="Google" id="ProtNLM"/>
    </source>
</evidence>